<protein>
    <submittedName>
        <fullName evidence="2">Uncharacterized protein</fullName>
    </submittedName>
</protein>
<gene>
    <name evidence="2" type="ORF">FH972_001394</name>
</gene>
<feature type="compositionally biased region" description="Gly residues" evidence="1">
    <location>
        <begin position="287"/>
        <end position="297"/>
    </location>
</feature>
<feature type="region of interest" description="Disordered" evidence="1">
    <location>
        <begin position="251"/>
        <end position="297"/>
    </location>
</feature>
<dbReference type="OrthoDB" id="1060058at2759"/>
<dbReference type="EMBL" id="CM017321">
    <property type="protein sequence ID" value="KAE7996693.1"/>
    <property type="molecule type" value="Genomic_DNA"/>
</dbReference>
<feature type="region of interest" description="Disordered" evidence="1">
    <location>
        <begin position="32"/>
        <end position="57"/>
    </location>
</feature>
<feature type="compositionally biased region" description="Polar residues" evidence="1">
    <location>
        <begin position="268"/>
        <end position="281"/>
    </location>
</feature>
<keyword evidence="3" id="KW-1185">Reference proteome</keyword>
<name>A0A5N6QET0_9ROSI</name>
<evidence type="ECO:0000313" key="3">
    <source>
        <dbReference type="Proteomes" id="UP000327013"/>
    </source>
</evidence>
<dbReference type="PANTHER" id="PTHR33356">
    <property type="entry name" value="TIP41-LIKE PROTEIN"/>
    <property type="match status" value="1"/>
</dbReference>
<evidence type="ECO:0000313" key="2">
    <source>
        <dbReference type="EMBL" id="KAE7996693.1"/>
    </source>
</evidence>
<proteinExistence type="predicted"/>
<accession>A0A5N6QET0</accession>
<feature type="region of interest" description="Disordered" evidence="1">
    <location>
        <begin position="103"/>
        <end position="132"/>
    </location>
</feature>
<feature type="compositionally biased region" description="Polar residues" evidence="1">
    <location>
        <begin position="103"/>
        <end position="121"/>
    </location>
</feature>
<evidence type="ECO:0000256" key="1">
    <source>
        <dbReference type="SAM" id="MobiDB-lite"/>
    </source>
</evidence>
<dbReference type="PANTHER" id="PTHR33356:SF17">
    <property type="entry name" value="TPX2 CENTRAL DOMAIN-CONTAINING PROTEIN"/>
    <property type="match status" value="1"/>
</dbReference>
<reference evidence="2 3" key="1">
    <citation type="submission" date="2019-06" db="EMBL/GenBank/DDBJ databases">
        <title>A chromosomal-level reference genome of Carpinus fangiana (Coryloideae, Betulaceae).</title>
        <authorList>
            <person name="Yang X."/>
            <person name="Wang Z."/>
            <person name="Zhang L."/>
            <person name="Hao G."/>
            <person name="Liu J."/>
            <person name="Yang Y."/>
        </authorList>
    </citation>
    <scope>NUCLEOTIDE SEQUENCE [LARGE SCALE GENOMIC DNA]</scope>
    <source>
        <strain evidence="2">Cfa_2016G</strain>
        <tissue evidence="2">Leaf</tissue>
    </source>
</reference>
<organism evidence="2 3">
    <name type="scientific">Carpinus fangiana</name>
    <dbReference type="NCBI Taxonomy" id="176857"/>
    <lineage>
        <taxon>Eukaryota</taxon>
        <taxon>Viridiplantae</taxon>
        <taxon>Streptophyta</taxon>
        <taxon>Embryophyta</taxon>
        <taxon>Tracheophyta</taxon>
        <taxon>Spermatophyta</taxon>
        <taxon>Magnoliopsida</taxon>
        <taxon>eudicotyledons</taxon>
        <taxon>Gunneridae</taxon>
        <taxon>Pentapetalae</taxon>
        <taxon>rosids</taxon>
        <taxon>fabids</taxon>
        <taxon>Fagales</taxon>
        <taxon>Betulaceae</taxon>
        <taxon>Carpinus</taxon>
    </lineage>
</organism>
<dbReference type="AlphaFoldDB" id="A0A5N6QET0"/>
<dbReference type="Proteomes" id="UP000327013">
    <property type="component" value="Chromosome 1"/>
</dbReference>
<feature type="compositionally biased region" description="Polar residues" evidence="1">
    <location>
        <begin position="33"/>
        <end position="42"/>
    </location>
</feature>
<sequence>MDKENFNKRGVNAGFAPGFSFPTEFPYEFESFGPNSSLNSPVESVAGSTETESSDEEEFFAGLTRRLTQFTLHETQKLAVKPSLPQNKPEWVMAGSPQSTLSGIGSWSGRSAVSSNGSPNGPSQFSSPPTTPFGAKNDTWDLIYAAAGQVARMKMGGESPKYNYQSRGLLAPPKTTNPTSAARSCSFGLYSNQSLTHNLPQTTQFQHVRQDQVLKSQRVPVWERQQEVKVGWSTQPHQQEQQIQNRVRNTTGYESGRCGKPLGLPQSAWPSLQAQQQNQLPRHNGSGTRGGYLGGSGVKRESAGTGVFLPRRYNSAPECCKKSACPTVIVPAKVVQALNLNFDDMGGHAQPRFNTGFASDHDAVVARANAILMQQRRSLRPEGALNHEIRLPQEWTY</sequence>